<evidence type="ECO:0000313" key="2">
    <source>
        <dbReference type="Proteomes" id="UP000199069"/>
    </source>
</evidence>
<protein>
    <submittedName>
        <fullName evidence="1">FGENESH: predicted gene_5.536 protein</fullName>
    </submittedName>
</protein>
<dbReference type="AlphaFoldDB" id="A0A0K3CF24"/>
<evidence type="ECO:0000313" key="1">
    <source>
        <dbReference type="EMBL" id="CTR07130.1"/>
    </source>
</evidence>
<sequence length="892" mass="99058">MSASPPPPRASLDGLPIEIKTRIIELCDRQDKWLAELHRYLKTYAEERESWNDDLPQGTSKMLAHCEDLAANFGSTVAVLFQLNRSWSSLAAPFRFKTIKVSRTAGTLFQLYIAPKYGRCFRQIDFDEDTPNETFRSILALLPYFPHLVDARLSNAGFSDFLPGHSTRDDDQLTWYDLVNQAPMGLGRLLNSLVTLETDANSENSLSRIIKITRNLRSLRLTARRPSWSGEHFVQIIAKLPLLLDLEVPPTTSADILKDVAAAAVSLRLPRLTSYTGPLHSDLASSLALPSAFASSLRRLTFKINDEFEDAFEDDGEPLWPSDTLFPHVRSLTIKTTHDENVRALGGVSPQRFPSITSVHVQAAIFADTIESSYGLAADYLCANFSRTGTLRHVRLSIEDEPFRAHALDSVDERIRLPGISVSTNPMEPFVHWAFFSATADRQGAQDGYCVDGDRAAELVDRTMDFLTDWHRRAAETDDDGASTDLPVSLLSLLPFARSRFPLADGPAPRFKLVLNIDRSASLPDLAMARIQDLPEELLLAIVHATAPPLLEQEHKATEWQDFLDSIEFTNKAFYRAYRALFPNYVEYSYVRESMPEITKAFIVRLADGQAMPSVRLVHVHLGDASTGLKFDVFFDNLPNLHTFRHYRTFGAYRFTPFDFSLLSKAPNLRRLTLQSVALRLSDPLSPLPITELELLDSGSSGAVLGDCLNAARNLEALFLTPFIDDEMPARPILASFKASPRCLTMLQVRGRGELLGADEILLGRVLATCPPGVAPVYVYTLRDLVPFGPLAESLAGLVIEYETDRVIFKGVIFPPPEPEELDIVHFIGTRPPNLRVVALPAKHCGPTSGADSNGADPNDANKPTTEDILAVCEEAGVAVVFYEERGPLKVD</sequence>
<dbReference type="Gene3D" id="3.80.10.10">
    <property type="entry name" value="Ribonuclease Inhibitor"/>
    <property type="match status" value="1"/>
</dbReference>
<gene>
    <name evidence="1" type="primary">FGENESH: predicted gene_5.536</name>
    <name evidence="1" type="ORF">BN2166_0029910</name>
</gene>
<name>A0A0K3CF24_RHOTO</name>
<dbReference type="InterPro" id="IPR032675">
    <property type="entry name" value="LRR_dom_sf"/>
</dbReference>
<feature type="non-terminal residue" evidence="1">
    <location>
        <position position="892"/>
    </location>
</feature>
<dbReference type="EMBL" id="CWKI01000005">
    <property type="protein sequence ID" value="CTR07130.1"/>
    <property type="molecule type" value="Genomic_DNA"/>
</dbReference>
<keyword evidence="2" id="KW-1185">Reference proteome</keyword>
<proteinExistence type="predicted"/>
<reference evidence="1 2" key="1">
    <citation type="submission" date="2015-07" db="EMBL/GenBank/DDBJ databases">
        <authorList>
            <person name="Cajimat M.N.B."/>
            <person name="Milazzo M.L."/>
            <person name="Fulhorst C.F."/>
        </authorList>
    </citation>
    <scope>NUCLEOTIDE SEQUENCE [LARGE SCALE GENOMIC DNA]</scope>
    <source>
        <strain evidence="1">Single colony</strain>
    </source>
</reference>
<organism evidence="1 2">
    <name type="scientific">Rhodotorula toruloides</name>
    <name type="common">Yeast</name>
    <name type="synonym">Rhodosporidium toruloides</name>
    <dbReference type="NCBI Taxonomy" id="5286"/>
    <lineage>
        <taxon>Eukaryota</taxon>
        <taxon>Fungi</taxon>
        <taxon>Dikarya</taxon>
        <taxon>Basidiomycota</taxon>
        <taxon>Pucciniomycotina</taxon>
        <taxon>Microbotryomycetes</taxon>
        <taxon>Sporidiobolales</taxon>
        <taxon>Sporidiobolaceae</taxon>
        <taxon>Rhodotorula</taxon>
    </lineage>
</organism>
<accession>A0A0K3CF24</accession>
<dbReference type="Proteomes" id="UP000199069">
    <property type="component" value="Unassembled WGS sequence"/>
</dbReference>